<evidence type="ECO:0000313" key="2">
    <source>
        <dbReference type="Proteomes" id="UP001189429"/>
    </source>
</evidence>
<gene>
    <name evidence="1" type="ORF">PCOR1329_LOCUS73776</name>
</gene>
<dbReference type="Proteomes" id="UP001189429">
    <property type="component" value="Unassembled WGS sequence"/>
</dbReference>
<organism evidence="1 2">
    <name type="scientific">Prorocentrum cordatum</name>
    <dbReference type="NCBI Taxonomy" id="2364126"/>
    <lineage>
        <taxon>Eukaryota</taxon>
        <taxon>Sar</taxon>
        <taxon>Alveolata</taxon>
        <taxon>Dinophyceae</taxon>
        <taxon>Prorocentrales</taxon>
        <taxon>Prorocentraceae</taxon>
        <taxon>Prorocentrum</taxon>
    </lineage>
</organism>
<proteinExistence type="predicted"/>
<keyword evidence="2" id="KW-1185">Reference proteome</keyword>
<accession>A0ABN9X644</accession>
<evidence type="ECO:0000313" key="1">
    <source>
        <dbReference type="EMBL" id="CAK0894862.1"/>
    </source>
</evidence>
<sequence length="721" mass="78754">MQEITESKPMFVVASPVCTPFSLILKMGEKVRDEGRYQALLKRCVVYLEFVMEICALQQREGRFFLCEHPWAAWSWHLKIVEKVRLLEGVILVKGYQCRFVQTSKGPDGVVGPVAKATGWMTNSPAIAKRVGVPCTKDHQHVHLVGGRSKAAERCPIPLVEAILAGMREQLEIGRGPHAFEVGVAIEEPEVIEAATVEEFEEFFDGISGGRLDSKMAHAARAEEMAYMERLGVFRRVPTSECHENIGTRPLPSGWVDTNKGDEIRPEIRSGLVAKETRGLSALGPEDAAQTFAATPPLEGLRLLLSLAMSRRASGGKILVFLDISRAHLHSELWRRVYLKAMRGLRDAGAAFDLKVEKVMEGLGARQGQFSPCVYRIRSLVTWRHGDDFVVFGGRSEARGFEAGPGNRLIVERRGVLGLEASEGDVKEIAVLNRILRWAQGDGVSPDRVEHEADPRQVEIALAQLGRDGKSKPVSAPGVEKDALSGEELKGREREMYRSACMRLAYLALDRPDLQFSSKEAARVMRAPTLGGWEALTRMGRYLLGAPRLVAMCARQPPPKMLSIFADSDFADCARTRKSTSAMSALCGSHRSKSSSTTQPVQSLSTGEAEFHALVKGASAGLGLRVLLGDYGCGNVDAELCCDAAAGKGVAERRGVGRIRHLRAPLLWMQRAVQRGLVKIKKVPGASDSADLGAKHVEATLVAGSLASLGFVKWRGRAGWP</sequence>
<reference evidence="1" key="1">
    <citation type="submission" date="2023-10" db="EMBL/GenBank/DDBJ databases">
        <authorList>
            <person name="Chen Y."/>
            <person name="Shah S."/>
            <person name="Dougan E. K."/>
            <person name="Thang M."/>
            <person name="Chan C."/>
        </authorList>
    </citation>
    <scope>NUCLEOTIDE SEQUENCE [LARGE SCALE GENOMIC DNA]</scope>
</reference>
<dbReference type="PANTHER" id="PTHR11439">
    <property type="entry name" value="GAG-POL-RELATED RETROTRANSPOSON"/>
    <property type="match status" value="1"/>
</dbReference>
<name>A0ABN9X644_9DINO</name>
<comment type="caution">
    <text evidence="1">The sequence shown here is derived from an EMBL/GenBank/DDBJ whole genome shotgun (WGS) entry which is preliminary data.</text>
</comment>
<dbReference type="EMBL" id="CAUYUJ010019956">
    <property type="protein sequence ID" value="CAK0894862.1"/>
    <property type="molecule type" value="Genomic_DNA"/>
</dbReference>
<dbReference type="PANTHER" id="PTHR11439:SF463">
    <property type="entry name" value="REVERSE TRANSCRIPTASE TY1_COPIA-TYPE DOMAIN-CONTAINING PROTEIN"/>
    <property type="match status" value="1"/>
</dbReference>
<protein>
    <submittedName>
        <fullName evidence="1">Uncharacterized protein</fullName>
    </submittedName>
</protein>